<accession>A0A7K4MR76</accession>
<evidence type="ECO:0000313" key="1">
    <source>
        <dbReference type="EMBL" id="NWJ44075.1"/>
    </source>
</evidence>
<gene>
    <name evidence="1" type="ORF">HX837_07745</name>
</gene>
<protein>
    <submittedName>
        <fullName evidence="1">Uncharacterized protein</fullName>
    </submittedName>
</protein>
<dbReference type="AlphaFoldDB" id="A0A7K4MR76"/>
<dbReference type="Proteomes" id="UP000523105">
    <property type="component" value="Unassembled WGS sequence"/>
</dbReference>
<dbReference type="EMBL" id="JACASV010000103">
    <property type="protein sequence ID" value="NWJ44075.1"/>
    <property type="molecule type" value="Genomic_DNA"/>
</dbReference>
<evidence type="ECO:0000313" key="2">
    <source>
        <dbReference type="Proteomes" id="UP000523105"/>
    </source>
</evidence>
<comment type="caution">
    <text evidence="1">The sequence shown here is derived from an EMBL/GenBank/DDBJ whole genome shotgun (WGS) entry which is preliminary data.</text>
</comment>
<organism evidence="1 2">
    <name type="scientific">Marine Group I thaumarchaeote</name>
    <dbReference type="NCBI Taxonomy" id="2511932"/>
    <lineage>
        <taxon>Archaea</taxon>
        <taxon>Nitrososphaerota</taxon>
        <taxon>Marine Group I</taxon>
    </lineage>
</organism>
<sequence>MAITTRQNLIDYCLRRLGAPVTEINVDDDQVSDRIDDAIEFFQEYHFDGVEKVFLKKTLDQDDIDNEYIDVADAVISVLRVLPIPNFNAFQTGFFNEEYQLRLNDLENFSGSALIN</sequence>
<feature type="non-terminal residue" evidence="1">
    <location>
        <position position="116"/>
    </location>
</feature>
<name>A0A7K4MR76_9ARCH</name>
<proteinExistence type="predicted"/>
<reference evidence="1 2" key="1">
    <citation type="journal article" date="2019" name="Environ. Microbiol.">
        <title>Genomics insights into ecotype formation of ammonia-oxidizing archaea in the deep ocean.</title>
        <authorList>
            <person name="Wang Y."/>
            <person name="Huang J.M."/>
            <person name="Cui G.J."/>
            <person name="Nunoura T."/>
            <person name="Takaki Y."/>
            <person name="Li W.L."/>
            <person name="Li J."/>
            <person name="Gao Z.M."/>
            <person name="Takai K."/>
            <person name="Zhang A.Q."/>
            <person name="Stepanauskas R."/>
        </authorList>
    </citation>
    <scope>NUCLEOTIDE SEQUENCE [LARGE SCALE GENOMIC DNA]</scope>
    <source>
        <strain evidence="1 2">L15b</strain>
    </source>
</reference>